<protein>
    <submittedName>
        <fullName evidence="1">Uncharacterized protein</fullName>
    </submittedName>
</protein>
<proteinExistence type="predicted"/>
<gene>
    <name evidence="1" type="ORF">MM415B02512_0003</name>
</gene>
<reference evidence="1" key="1">
    <citation type="submission" date="2020-03" db="EMBL/GenBank/DDBJ databases">
        <title>The deep terrestrial virosphere.</title>
        <authorList>
            <person name="Holmfeldt K."/>
            <person name="Nilsson E."/>
            <person name="Simone D."/>
            <person name="Lopez-Fernandez M."/>
            <person name="Wu X."/>
            <person name="de Brujin I."/>
            <person name="Lundin D."/>
            <person name="Andersson A."/>
            <person name="Bertilsson S."/>
            <person name="Dopson M."/>
        </authorList>
    </citation>
    <scope>NUCLEOTIDE SEQUENCE</scope>
    <source>
        <strain evidence="1">MM415B02512</strain>
    </source>
</reference>
<evidence type="ECO:0000313" key="1">
    <source>
        <dbReference type="EMBL" id="QJA89730.1"/>
    </source>
</evidence>
<organism evidence="1">
    <name type="scientific">viral metagenome</name>
    <dbReference type="NCBI Taxonomy" id="1070528"/>
    <lineage>
        <taxon>unclassified sequences</taxon>
        <taxon>metagenomes</taxon>
        <taxon>organismal metagenomes</taxon>
    </lineage>
</organism>
<sequence length="62" mass="6679">MDPLQALDMIMNVLKSGTMFAKEKGKESGLVFQDWANLQAAENMIRTALTPSTPDSAPPAAQ</sequence>
<dbReference type="AlphaFoldDB" id="A0A6M3L532"/>
<accession>A0A6M3L532</accession>
<name>A0A6M3L532_9ZZZZ</name>
<dbReference type="EMBL" id="MT142865">
    <property type="protein sequence ID" value="QJA89730.1"/>
    <property type="molecule type" value="Genomic_DNA"/>
</dbReference>